<keyword evidence="12" id="KW-1185">Reference proteome</keyword>
<comment type="catalytic activity">
    <reaction evidence="7">
        <text>an acyl-CoA + a 1,2-diacyl-sn-glycerol = a triacyl-sn-glycerol + CoA</text>
        <dbReference type="Rhea" id="RHEA:10868"/>
        <dbReference type="ChEBI" id="CHEBI:17815"/>
        <dbReference type="ChEBI" id="CHEBI:57287"/>
        <dbReference type="ChEBI" id="CHEBI:58342"/>
        <dbReference type="ChEBI" id="CHEBI:64615"/>
        <dbReference type="EC" id="2.3.1.20"/>
    </reaction>
</comment>
<keyword evidence="8" id="KW-1133">Transmembrane helix</keyword>
<accession>A0A226D2E0</accession>
<evidence type="ECO:0000259" key="10">
    <source>
        <dbReference type="Pfam" id="PF06974"/>
    </source>
</evidence>
<dbReference type="GO" id="GO:0004144">
    <property type="term" value="F:diacylglycerol O-acyltransferase activity"/>
    <property type="evidence" value="ECO:0007669"/>
    <property type="project" value="UniProtKB-EC"/>
</dbReference>
<evidence type="ECO:0000256" key="7">
    <source>
        <dbReference type="ARBA" id="ARBA00048109"/>
    </source>
</evidence>
<evidence type="ECO:0000256" key="3">
    <source>
        <dbReference type="ARBA" id="ARBA00022679"/>
    </source>
</evidence>
<evidence type="ECO:0000259" key="9">
    <source>
        <dbReference type="Pfam" id="PF03007"/>
    </source>
</evidence>
<comment type="pathway">
    <text evidence="2">Lipid metabolism.</text>
</comment>
<name>A0A226D2E0_FOLCA</name>
<comment type="catalytic activity">
    <reaction evidence="6">
        <text>a long chain fatty alcohol + a fatty acyl-CoA = a long-chain alcohol wax ester + CoA</text>
        <dbReference type="Rhea" id="RHEA:38443"/>
        <dbReference type="ChEBI" id="CHEBI:17135"/>
        <dbReference type="ChEBI" id="CHEBI:57287"/>
        <dbReference type="ChEBI" id="CHEBI:77636"/>
        <dbReference type="ChEBI" id="CHEBI:235323"/>
        <dbReference type="EC" id="2.3.1.75"/>
    </reaction>
</comment>
<dbReference type="InterPro" id="IPR045034">
    <property type="entry name" value="O-acyltransferase_WSD1-like"/>
</dbReference>
<dbReference type="EMBL" id="LNIX01000040">
    <property type="protein sequence ID" value="OXA39220.1"/>
    <property type="molecule type" value="Genomic_DNA"/>
</dbReference>
<dbReference type="OrthoDB" id="619536at2759"/>
<dbReference type="Proteomes" id="UP000198287">
    <property type="component" value="Unassembled WGS sequence"/>
</dbReference>
<dbReference type="Pfam" id="PF06974">
    <property type="entry name" value="WS_DGAT_C"/>
    <property type="match status" value="1"/>
</dbReference>
<evidence type="ECO:0000256" key="5">
    <source>
        <dbReference type="ARBA" id="ARBA00024360"/>
    </source>
</evidence>
<dbReference type="InterPro" id="IPR009721">
    <property type="entry name" value="O-acyltransferase_WSD1_C"/>
</dbReference>
<keyword evidence="8" id="KW-0812">Transmembrane</keyword>
<keyword evidence="4" id="KW-0012">Acyltransferase</keyword>
<evidence type="ECO:0000313" key="12">
    <source>
        <dbReference type="Proteomes" id="UP000198287"/>
    </source>
</evidence>
<evidence type="ECO:0000256" key="4">
    <source>
        <dbReference type="ARBA" id="ARBA00023315"/>
    </source>
</evidence>
<feature type="domain" description="O-acyltransferase WSD1-like N-terminal" evidence="9">
    <location>
        <begin position="135"/>
        <end position="229"/>
    </location>
</feature>
<comment type="similarity">
    <text evidence="5">In the N-terminal section; belongs to the long-chain O-acyltransferase family.</text>
</comment>
<reference evidence="11 12" key="1">
    <citation type="submission" date="2015-12" db="EMBL/GenBank/DDBJ databases">
        <title>The genome of Folsomia candida.</title>
        <authorList>
            <person name="Faddeeva A."/>
            <person name="Derks M.F."/>
            <person name="Anvar Y."/>
            <person name="Smit S."/>
            <person name="Van Straalen N."/>
            <person name="Roelofs D."/>
        </authorList>
    </citation>
    <scope>NUCLEOTIDE SEQUENCE [LARGE SCALE GENOMIC DNA]</scope>
    <source>
        <strain evidence="11 12">VU population</strain>
        <tissue evidence="11">Whole body</tissue>
    </source>
</reference>
<dbReference type="Pfam" id="PF03007">
    <property type="entry name" value="WS_DGAT_cat"/>
    <property type="match status" value="1"/>
</dbReference>
<evidence type="ECO:0000256" key="6">
    <source>
        <dbReference type="ARBA" id="ARBA00047604"/>
    </source>
</evidence>
<dbReference type="AlphaFoldDB" id="A0A226D2E0"/>
<dbReference type="PANTHER" id="PTHR31650:SF1">
    <property type="entry name" value="WAX ESTER SYNTHASE_DIACYLGLYCEROL ACYLTRANSFERASE 4-RELATED"/>
    <property type="match status" value="1"/>
</dbReference>
<sequence>MAYCTLLGNLLRFLFTQICIVLVTLINLVSLPLLTPVLVPVLIYRYVLNKIGPILRPQLGAMVTSRGAIFSGDALFERKRPKVNIVIQCRLNGRLDIDQANKIAEERILSARRDDGSLMYPELRQFPTTLGGFYFWEWDPTFDIWNHVKHHRIELGPDYCGDEDEPLAKFHEQLLQAEWPERKPIWEIWVVDVDKGSSSPTRTTIFVKTHHSLTDGYSLLSLFSKFADVPYSSLENPIPAPVSRPLWKRVAFLTTFPLRTAYELSCVTVQRYSPFVSLPFLVPSKHQHQSPMRYICTKPISVDKVKAIKNHFRVTFTSVVNAALAGATRELMISKGGTTASHKARFPVMIPFPLPGHPEHALRNYMAGAIASLPIQEGDPVKRLKACDKDVAVMKRSTFPLLNKMGLKLIGSLPVALMRFVSRNWITSAWLTSFPAGKVELNVDSVPMWRMQFGVGLYVGPTGLGFSVITYRDEFNVSVTGDGTLFSGSDMAEMAHHLEEQINILYSKIVPV</sequence>
<dbReference type="GO" id="GO:0019432">
    <property type="term" value="P:triglyceride biosynthetic process"/>
    <property type="evidence" value="ECO:0007669"/>
    <property type="project" value="UniProtKB-UniPathway"/>
</dbReference>
<dbReference type="GO" id="GO:0047196">
    <property type="term" value="F:long-chain-alcohol O-fatty-acyltransferase activity"/>
    <property type="evidence" value="ECO:0007669"/>
    <property type="project" value="UniProtKB-EC"/>
</dbReference>
<keyword evidence="8" id="KW-0472">Membrane</keyword>
<evidence type="ECO:0000313" key="11">
    <source>
        <dbReference type="EMBL" id="OXA39220.1"/>
    </source>
</evidence>
<dbReference type="UniPathway" id="UPA00282"/>
<dbReference type="GO" id="GO:0005886">
    <property type="term" value="C:plasma membrane"/>
    <property type="evidence" value="ECO:0007669"/>
    <property type="project" value="TreeGrafter"/>
</dbReference>
<dbReference type="InterPro" id="IPR004255">
    <property type="entry name" value="O-acyltransferase_WSD1_N"/>
</dbReference>
<evidence type="ECO:0000256" key="8">
    <source>
        <dbReference type="SAM" id="Phobius"/>
    </source>
</evidence>
<dbReference type="PANTHER" id="PTHR31650">
    <property type="entry name" value="O-ACYLTRANSFERASE (WSD1-LIKE) FAMILY PROTEIN"/>
    <property type="match status" value="1"/>
</dbReference>
<evidence type="ECO:0000256" key="1">
    <source>
        <dbReference type="ARBA" id="ARBA00004771"/>
    </source>
</evidence>
<protein>
    <submittedName>
        <fullName evidence="11">Uncharacterized protein</fullName>
    </submittedName>
</protein>
<evidence type="ECO:0000256" key="2">
    <source>
        <dbReference type="ARBA" id="ARBA00005189"/>
    </source>
</evidence>
<proteinExistence type="inferred from homology"/>
<dbReference type="OMA" id="ADAISCF"/>
<comment type="pathway">
    <text evidence="1">Glycerolipid metabolism; triacylglycerol biosynthesis.</text>
</comment>
<gene>
    <name evidence="11" type="ORF">Fcan01_26022</name>
</gene>
<organism evidence="11 12">
    <name type="scientific">Folsomia candida</name>
    <name type="common">Springtail</name>
    <dbReference type="NCBI Taxonomy" id="158441"/>
    <lineage>
        <taxon>Eukaryota</taxon>
        <taxon>Metazoa</taxon>
        <taxon>Ecdysozoa</taxon>
        <taxon>Arthropoda</taxon>
        <taxon>Hexapoda</taxon>
        <taxon>Collembola</taxon>
        <taxon>Entomobryomorpha</taxon>
        <taxon>Isotomoidea</taxon>
        <taxon>Isotomidae</taxon>
        <taxon>Proisotominae</taxon>
        <taxon>Folsomia</taxon>
    </lineage>
</organism>
<feature type="domain" description="O-acyltransferase WSD1 C-terminal" evidence="10">
    <location>
        <begin position="364"/>
        <end position="504"/>
    </location>
</feature>
<feature type="transmembrane region" description="Helical" evidence="8">
    <location>
        <begin position="14"/>
        <end position="47"/>
    </location>
</feature>
<keyword evidence="3" id="KW-0808">Transferase</keyword>
<comment type="caution">
    <text evidence="11">The sequence shown here is derived from an EMBL/GenBank/DDBJ whole genome shotgun (WGS) entry which is preliminary data.</text>
</comment>